<reference evidence="4" key="2">
    <citation type="submission" date="2025-09" db="UniProtKB">
        <authorList>
            <consortium name="Ensembl"/>
        </authorList>
    </citation>
    <scope>IDENTIFICATION</scope>
</reference>
<keyword evidence="2" id="KW-0496">Mitochondrion</keyword>
<dbReference type="Pfam" id="PF02297">
    <property type="entry name" value="COX6B"/>
    <property type="match status" value="1"/>
</dbReference>
<dbReference type="PANTHER" id="PTHR46690:SF1">
    <property type="entry name" value="CYTOCHROME C OXIDASE ASSEMBLY FACTOR 6 HOMOLOG"/>
    <property type="match status" value="1"/>
</dbReference>
<accession>A0A3B3R4G9</accession>
<evidence type="ECO:0000256" key="2">
    <source>
        <dbReference type="ARBA" id="ARBA00023128"/>
    </source>
</evidence>
<name>A0A3B3R4G9_9TELE</name>
<dbReference type="InterPro" id="IPR036549">
    <property type="entry name" value="CX6/COA6-like_sf"/>
</dbReference>
<dbReference type="SUPFAM" id="SSF47694">
    <property type="entry name" value="Cytochrome c oxidase subunit h"/>
    <property type="match status" value="1"/>
</dbReference>
<dbReference type="OrthoDB" id="16284at2759"/>
<dbReference type="AlphaFoldDB" id="A0A3B3R4G9"/>
<keyword evidence="3" id="KW-1015">Disulfide bond</keyword>
<dbReference type="KEGG" id="pki:111847010"/>
<dbReference type="GeneTree" id="ENSGT00390000004094"/>
<protein>
    <submittedName>
        <fullName evidence="4">Cytochrome c oxidase assembly factor 6</fullName>
    </submittedName>
</protein>
<dbReference type="GO" id="GO:0007507">
    <property type="term" value="P:heart development"/>
    <property type="evidence" value="ECO:0007669"/>
    <property type="project" value="Ensembl"/>
</dbReference>
<reference evidence="4" key="1">
    <citation type="submission" date="2025-08" db="UniProtKB">
        <authorList>
            <consortium name="Ensembl"/>
        </authorList>
    </citation>
    <scope>IDENTIFICATION</scope>
</reference>
<dbReference type="InterPro" id="IPR042289">
    <property type="entry name" value="COA6"/>
</dbReference>
<organism evidence="4 5">
    <name type="scientific">Paramormyrops kingsleyae</name>
    <dbReference type="NCBI Taxonomy" id="1676925"/>
    <lineage>
        <taxon>Eukaryota</taxon>
        <taxon>Metazoa</taxon>
        <taxon>Chordata</taxon>
        <taxon>Craniata</taxon>
        <taxon>Vertebrata</taxon>
        <taxon>Euteleostomi</taxon>
        <taxon>Actinopterygii</taxon>
        <taxon>Neopterygii</taxon>
        <taxon>Teleostei</taxon>
        <taxon>Osteoglossocephala</taxon>
        <taxon>Osteoglossomorpha</taxon>
        <taxon>Osteoglossiformes</taxon>
        <taxon>Mormyridae</taxon>
        <taxon>Paramormyrops</taxon>
    </lineage>
</organism>
<dbReference type="Proteomes" id="UP000261540">
    <property type="component" value="Unplaced"/>
</dbReference>
<proteinExistence type="predicted"/>
<dbReference type="GO" id="GO:0042775">
    <property type="term" value="P:mitochondrial ATP synthesis coupled electron transport"/>
    <property type="evidence" value="ECO:0007669"/>
    <property type="project" value="TreeGrafter"/>
</dbReference>
<dbReference type="PANTHER" id="PTHR46690">
    <property type="entry name" value="CYTOCHROME C OXIDASE ASSEMBLY FACTOR 6 HOMOLOG"/>
    <property type="match status" value="1"/>
</dbReference>
<evidence type="ECO:0000313" key="5">
    <source>
        <dbReference type="Proteomes" id="UP000261540"/>
    </source>
</evidence>
<dbReference type="PROSITE" id="PS51808">
    <property type="entry name" value="CHCH"/>
    <property type="match status" value="1"/>
</dbReference>
<evidence type="ECO:0000313" key="4">
    <source>
        <dbReference type="Ensembl" id="ENSPKIP00000013652.1"/>
    </source>
</evidence>
<evidence type="ECO:0000256" key="3">
    <source>
        <dbReference type="ARBA" id="ARBA00023157"/>
    </source>
</evidence>
<dbReference type="Gene3D" id="1.10.10.140">
    <property type="entry name" value="Cytochrome c oxidase, subunit VIb"/>
    <property type="match status" value="1"/>
</dbReference>
<dbReference type="STRING" id="1676925.ENSPKIP00000013652"/>
<sequence length="78" mass="9340">MTAPNSAQRRACWAARDDLWKCLEENNENSAPCETLRRTFEDSCPAQWVKYFSRRRDFMKYKEKMQYDGFESSQQSSK</sequence>
<dbReference type="InterPro" id="IPR048280">
    <property type="entry name" value="COX6B-like"/>
</dbReference>
<dbReference type="Ensembl" id="ENSPKIT00000038078.1">
    <property type="protein sequence ID" value="ENSPKIP00000013652.1"/>
    <property type="gene ID" value="ENSPKIG00000001008.1"/>
</dbReference>
<comment type="subcellular location">
    <subcellularLocation>
        <location evidence="1">Mitochondrion</location>
    </subcellularLocation>
</comment>
<dbReference type="CTD" id="388753"/>
<dbReference type="GO" id="GO:0008535">
    <property type="term" value="P:respiratory chain complex IV assembly"/>
    <property type="evidence" value="ECO:0007669"/>
    <property type="project" value="InterPro"/>
</dbReference>
<keyword evidence="5" id="KW-1185">Reference proteome</keyword>
<evidence type="ECO:0000256" key="1">
    <source>
        <dbReference type="ARBA" id="ARBA00004173"/>
    </source>
</evidence>
<dbReference type="GO" id="GO:0005739">
    <property type="term" value="C:mitochondrion"/>
    <property type="evidence" value="ECO:0007669"/>
    <property type="project" value="UniProtKB-SubCell"/>
</dbReference>